<evidence type="ECO:0000313" key="2">
    <source>
        <dbReference type="EMBL" id="KVA10757.1"/>
    </source>
</evidence>
<feature type="signal peptide" evidence="1">
    <location>
        <begin position="1"/>
        <end position="27"/>
    </location>
</feature>
<comment type="caution">
    <text evidence="2">The sequence shown here is derived from an EMBL/GenBank/DDBJ whole genome shotgun (WGS) entry which is preliminary data.</text>
</comment>
<dbReference type="RefSeq" id="WP_059544988.1">
    <property type="nucleotide sequence ID" value="NZ_CBCPGW010000022.1"/>
</dbReference>
<keyword evidence="1" id="KW-0732">Signal</keyword>
<evidence type="ECO:0000313" key="3">
    <source>
        <dbReference type="Proteomes" id="UP000056450"/>
    </source>
</evidence>
<gene>
    <name evidence="2" type="ORF">WI41_11370</name>
</gene>
<dbReference type="AlphaFoldDB" id="A0AAP1GAB8"/>
<name>A0AAP1GAB8_9BURK</name>
<proteinExistence type="predicted"/>
<evidence type="ECO:0000256" key="1">
    <source>
        <dbReference type="SAM" id="SignalP"/>
    </source>
</evidence>
<dbReference type="Proteomes" id="UP000056450">
    <property type="component" value="Unassembled WGS sequence"/>
</dbReference>
<reference evidence="2 3" key="1">
    <citation type="submission" date="2015-11" db="EMBL/GenBank/DDBJ databases">
        <title>Expanding the genomic diversity of Burkholderia species for the development of highly accurate diagnostics.</title>
        <authorList>
            <person name="Sahl J."/>
            <person name="Keim P."/>
            <person name="Wagner D."/>
        </authorList>
    </citation>
    <scope>NUCLEOTIDE SEQUENCE [LARGE SCALE GENOMIC DNA]</scope>
    <source>
        <strain evidence="2 3">RF32-BP12</strain>
    </source>
</reference>
<organism evidence="2 3">
    <name type="scientific">Burkholderia latens</name>
    <dbReference type="NCBI Taxonomy" id="488446"/>
    <lineage>
        <taxon>Bacteria</taxon>
        <taxon>Pseudomonadati</taxon>
        <taxon>Pseudomonadota</taxon>
        <taxon>Betaproteobacteria</taxon>
        <taxon>Burkholderiales</taxon>
        <taxon>Burkholderiaceae</taxon>
        <taxon>Burkholderia</taxon>
        <taxon>Burkholderia cepacia complex</taxon>
    </lineage>
</organism>
<accession>A0AAP1GAB8</accession>
<evidence type="ECO:0008006" key="4">
    <source>
        <dbReference type="Google" id="ProtNLM"/>
    </source>
</evidence>
<dbReference type="EMBL" id="LOTQ01000009">
    <property type="protein sequence ID" value="KVA10757.1"/>
    <property type="molecule type" value="Genomic_DNA"/>
</dbReference>
<feature type="chain" id="PRO_5043001066" description="SH3 domain-containing protein" evidence="1">
    <location>
        <begin position="28"/>
        <end position="126"/>
    </location>
</feature>
<sequence>MLNDASVMTIRVVFALCASLAASYSVAAVDCAKLGESTGGPDDNFRPPVMATVTGTGRAYFHSAPDSKCINKRLFIIPGDNVTVYKPYKNWYQVMYVNDKTGEDFEGWIEDRRLRLGGTVGGDGDQ</sequence>
<protein>
    <recommendedName>
        <fullName evidence="4">SH3 domain-containing protein</fullName>
    </recommendedName>
</protein>